<dbReference type="EMBL" id="JAFIMR010000005">
    <property type="protein sequence ID" value="KAI1878560.1"/>
    <property type="molecule type" value="Genomic_DNA"/>
</dbReference>
<organism evidence="2 3">
    <name type="scientific">Neoarthrinium moseri</name>
    <dbReference type="NCBI Taxonomy" id="1658444"/>
    <lineage>
        <taxon>Eukaryota</taxon>
        <taxon>Fungi</taxon>
        <taxon>Dikarya</taxon>
        <taxon>Ascomycota</taxon>
        <taxon>Pezizomycotina</taxon>
        <taxon>Sordariomycetes</taxon>
        <taxon>Xylariomycetidae</taxon>
        <taxon>Amphisphaeriales</taxon>
        <taxon>Apiosporaceae</taxon>
        <taxon>Neoarthrinium</taxon>
    </lineage>
</organism>
<keyword evidence="3" id="KW-1185">Reference proteome</keyword>
<proteinExistence type="predicted"/>
<dbReference type="AlphaFoldDB" id="A0A9Q0ATV6"/>
<name>A0A9Q0ATV6_9PEZI</name>
<gene>
    <name evidence="2" type="ORF">JX265_002737</name>
</gene>
<comment type="caution">
    <text evidence="2">The sequence shown here is derived from an EMBL/GenBank/DDBJ whole genome shotgun (WGS) entry which is preliminary data.</text>
</comment>
<protein>
    <submittedName>
        <fullName evidence="2">Uncharacterized protein</fullName>
    </submittedName>
</protein>
<sequence length="145" mass="16672">MPIVVAIVYKGRAVVIEKPMMWKGLIMKIEDHFDLTTRQVESMGVKYTQDCHSTWSEQPALLNSNRNYRNYPRTLNLEQYKTWVHNGGVFWVGDFGKGEINTVEMSPQQPKFLRTSIQEAAGDLFKPNDGLERSDIDSDGLQDDF</sequence>
<evidence type="ECO:0000256" key="1">
    <source>
        <dbReference type="SAM" id="MobiDB-lite"/>
    </source>
</evidence>
<dbReference type="Proteomes" id="UP000829685">
    <property type="component" value="Unassembled WGS sequence"/>
</dbReference>
<feature type="region of interest" description="Disordered" evidence="1">
    <location>
        <begin position="126"/>
        <end position="145"/>
    </location>
</feature>
<reference evidence="2" key="1">
    <citation type="submission" date="2021-03" db="EMBL/GenBank/DDBJ databases">
        <title>Revisited historic fungal species revealed as producer of novel bioactive compounds through whole genome sequencing and comparative genomics.</title>
        <authorList>
            <person name="Vignolle G.A."/>
            <person name="Hochenegger N."/>
            <person name="Mach R.L."/>
            <person name="Mach-Aigner A.R."/>
            <person name="Javad Rahimi M."/>
            <person name="Salim K.A."/>
            <person name="Chan C.M."/>
            <person name="Lim L.B.L."/>
            <person name="Cai F."/>
            <person name="Druzhinina I.S."/>
            <person name="U'Ren J.M."/>
            <person name="Derntl C."/>
        </authorList>
    </citation>
    <scope>NUCLEOTIDE SEQUENCE</scope>
    <source>
        <strain evidence="2">TUCIM 5799</strain>
    </source>
</reference>
<evidence type="ECO:0000313" key="2">
    <source>
        <dbReference type="EMBL" id="KAI1878560.1"/>
    </source>
</evidence>
<evidence type="ECO:0000313" key="3">
    <source>
        <dbReference type="Proteomes" id="UP000829685"/>
    </source>
</evidence>
<accession>A0A9Q0ATV6</accession>